<gene>
    <name evidence="1" type="ORF">L210DRAFT_176670</name>
</gene>
<dbReference type="EMBL" id="WHUW01000118">
    <property type="protein sequence ID" value="KAF8423161.1"/>
    <property type="molecule type" value="Genomic_DNA"/>
</dbReference>
<protein>
    <submittedName>
        <fullName evidence="1">Uncharacterized protein</fullName>
    </submittedName>
</protein>
<comment type="caution">
    <text evidence="1">The sequence shown here is derived from an EMBL/GenBank/DDBJ whole genome shotgun (WGS) entry which is preliminary data.</text>
</comment>
<reference evidence="1" key="2">
    <citation type="journal article" date="2020" name="Nat. Commun.">
        <title>Large-scale genome sequencing of mycorrhizal fungi provides insights into the early evolution of symbiotic traits.</title>
        <authorList>
            <person name="Miyauchi S."/>
            <person name="Kiss E."/>
            <person name="Kuo A."/>
            <person name="Drula E."/>
            <person name="Kohler A."/>
            <person name="Sanchez-Garcia M."/>
            <person name="Morin E."/>
            <person name="Andreopoulos B."/>
            <person name="Barry K.W."/>
            <person name="Bonito G."/>
            <person name="Buee M."/>
            <person name="Carver A."/>
            <person name="Chen C."/>
            <person name="Cichocki N."/>
            <person name="Clum A."/>
            <person name="Culley D."/>
            <person name="Crous P.W."/>
            <person name="Fauchery L."/>
            <person name="Girlanda M."/>
            <person name="Hayes R.D."/>
            <person name="Keri Z."/>
            <person name="LaButti K."/>
            <person name="Lipzen A."/>
            <person name="Lombard V."/>
            <person name="Magnuson J."/>
            <person name="Maillard F."/>
            <person name="Murat C."/>
            <person name="Nolan M."/>
            <person name="Ohm R.A."/>
            <person name="Pangilinan J."/>
            <person name="Pereira M.F."/>
            <person name="Perotto S."/>
            <person name="Peter M."/>
            <person name="Pfister S."/>
            <person name="Riley R."/>
            <person name="Sitrit Y."/>
            <person name="Stielow J.B."/>
            <person name="Szollosi G."/>
            <person name="Zifcakova L."/>
            <person name="Stursova M."/>
            <person name="Spatafora J.W."/>
            <person name="Tedersoo L."/>
            <person name="Vaario L.M."/>
            <person name="Yamada A."/>
            <person name="Yan M."/>
            <person name="Wang P."/>
            <person name="Xu J."/>
            <person name="Bruns T."/>
            <person name="Baldrian P."/>
            <person name="Vilgalys R."/>
            <person name="Dunand C."/>
            <person name="Henrissat B."/>
            <person name="Grigoriev I.V."/>
            <person name="Hibbett D."/>
            <person name="Nagy L.G."/>
            <person name="Martin F.M."/>
        </authorList>
    </citation>
    <scope>NUCLEOTIDE SEQUENCE</scope>
    <source>
        <strain evidence="1">BED1</strain>
    </source>
</reference>
<keyword evidence="2" id="KW-1185">Reference proteome</keyword>
<proteinExistence type="predicted"/>
<evidence type="ECO:0000313" key="2">
    <source>
        <dbReference type="Proteomes" id="UP001194468"/>
    </source>
</evidence>
<name>A0AAD4G7E7_BOLED</name>
<sequence>MPTFKWRYLLSCIACEKANRGCSMRSVYARLVRLVRREPIACMNNDCPWLYERTKAEQKMDFLEGLRMLIEDLDVS</sequence>
<evidence type="ECO:0000313" key="1">
    <source>
        <dbReference type="EMBL" id="KAF8423161.1"/>
    </source>
</evidence>
<dbReference type="AlphaFoldDB" id="A0AAD4G7E7"/>
<dbReference type="Proteomes" id="UP001194468">
    <property type="component" value="Unassembled WGS sequence"/>
</dbReference>
<organism evidence="1 2">
    <name type="scientific">Boletus edulis BED1</name>
    <dbReference type="NCBI Taxonomy" id="1328754"/>
    <lineage>
        <taxon>Eukaryota</taxon>
        <taxon>Fungi</taxon>
        <taxon>Dikarya</taxon>
        <taxon>Basidiomycota</taxon>
        <taxon>Agaricomycotina</taxon>
        <taxon>Agaricomycetes</taxon>
        <taxon>Agaricomycetidae</taxon>
        <taxon>Boletales</taxon>
        <taxon>Boletineae</taxon>
        <taxon>Boletaceae</taxon>
        <taxon>Boletoideae</taxon>
        <taxon>Boletus</taxon>
    </lineage>
</organism>
<accession>A0AAD4G7E7</accession>
<reference evidence="1" key="1">
    <citation type="submission" date="2019-10" db="EMBL/GenBank/DDBJ databases">
        <authorList>
            <consortium name="DOE Joint Genome Institute"/>
            <person name="Kuo A."/>
            <person name="Miyauchi S."/>
            <person name="Kiss E."/>
            <person name="Drula E."/>
            <person name="Kohler A."/>
            <person name="Sanchez-Garcia M."/>
            <person name="Andreopoulos B."/>
            <person name="Barry K.W."/>
            <person name="Bonito G."/>
            <person name="Buee M."/>
            <person name="Carver A."/>
            <person name="Chen C."/>
            <person name="Cichocki N."/>
            <person name="Clum A."/>
            <person name="Culley D."/>
            <person name="Crous P.W."/>
            <person name="Fauchery L."/>
            <person name="Girlanda M."/>
            <person name="Hayes R."/>
            <person name="Keri Z."/>
            <person name="LaButti K."/>
            <person name="Lipzen A."/>
            <person name="Lombard V."/>
            <person name="Magnuson J."/>
            <person name="Maillard F."/>
            <person name="Morin E."/>
            <person name="Murat C."/>
            <person name="Nolan M."/>
            <person name="Ohm R."/>
            <person name="Pangilinan J."/>
            <person name="Pereira M."/>
            <person name="Perotto S."/>
            <person name="Peter M."/>
            <person name="Riley R."/>
            <person name="Sitrit Y."/>
            <person name="Stielow B."/>
            <person name="Szollosi G."/>
            <person name="Zifcakova L."/>
            <person name="Stursova M."/>
            <person name="Spatafora J.W."/>
            <person name="Tedersoo L."/>
            <person name="Vaario L.-M."/>
            <person name="Yamada A."/>
            <person name="Yan M."/>
            <person name="Wang P."/>
            <person name="Xu J."/>
            <person name="Bruns T."/>
            <person name="Baldrian P."/>
            <person name="Vilgalys R."/>
            <person name="Henrissat B."/>
            <person name="Grigoriev I.V."/>
            <person name="Hibbett D."/>
            <person name="Nagy L.G."/>
            <person name="Martin F.M."/>
        </authorList>
    </citation>
    <scope>NUCLEOTIDE SEQUENCE</scope>
    <source>
        <strain evidence="1">BED1</strain>
    </source>
</reference>